<keyword evidence="16" id="KW-1185">Reference proteome</keyword>
<dbReference type="PANTHER" id="PTHR33238:SF11">
    <property type="entry name" value="TRANSCRIPTIONAL REGULATOR MNTR"/>
    <property type="match status" value="1"/>
</dbReference>
<proteinExistence type="inferred from homology"/>
<dbReference type="SMART" id="SM00529">
    <property type="entry name" value="HTH_DTXR"/>
    <property type="match status" value="1"/>
</dbReference>
<dbReference type="SMART" id="SM00899">
    <property type="entry name" value="FeoA"/>
    <property type="match status" value="1"/>
</dbReference>
<evidence type="ECO:0000256" key="10">
    <source>
        <dbReference type="ARBA" id="ARBA00023211"/>
    </source>
</evidence>
<dbReference type="InterPro" id="IPR036390">
    <property type="entry name" value="WH_DNA-bd_sf"/>
</dbReference>
<dbReference type="Pfam" id="PF01325">
    <property type="entry name" value="Fe_dep_repress"/>
    <property type="match status" value="1"/>
</dbReference>
<dbReference type="Gene3D" id="1.10.10.10">
    <property type="entry name" value="Winged helix-like DNA-binding domain superfamily/Winged helix DNA-binding domain"/>
    <property type="match status" value="1"/>
</dbReference>
<evidence type="ECO:0000256" key="2">
    <source>
        <dbReference type="ARBA" id="ARBA00007871"/>
    </source>
</evidence>
<dbReference type="InterPro" id="IPR022687">
    <property type="entry name" value="HTH_DTXR"/>
</dbReference>
<keyword evidence="9" id="KW-0804">Transcription</keyword>
<evidence type="ECO:0000313" key="14">
    <source>
        <dbReference type="EMBL" id="MQS52778.1"/>
    </source>
</evidence>
<dbReference type="EMBL" id="VDFM01000007">
    <property type="protein sequence ID" value="MQS52778.1"/>
    <property type="molecule type" value="Genomic_DNA"/>
</dbReference>
<comment type="caution">
    <text evidence="14">The sequence shown here is derived from an EMBL/GenBank/DDBJ whole genome shotgun (WGS) entry which is preliminary data.</text>
</comment>
<reference evidence="13" key="2">
    <citation type="submission" date="2019-05" db="EMBL/GenBank/DDBJ databases">
        <authorList>
            <person name="Schuster J.A."/>
            <person name="Ehrmann M.A."/>
        </authorList>
    </citation>
    <scope>NUCLEOTIDE SEQUENCE</scope>
    <source>
        <strain evidence="13">TMW 1.2098</strain>
    </source>
</reference>
<dbReference type="GO" id="GO:0003677">
    <property type="term" value="F:DNA binding"/>
    <property type="evidence" value="ECO:0007669"/>
    <property type="project" value="UniProtKB-KW"/>
</dbReference>
<dbReference type="OrthoDB" id="9791355at2"/>
<organism evidence="14 15">
    <name type="scientific">Companilactobacillus mishanensis</name>
    <dbReference type="NCBI Taxonomy" id="2486008"/>
    <lineage>
        <taxon>Bacteria</taxon>
        <taxon>Bacillati</taxon>
        <taxon>Bacillota</taxon>
        <taxon>Bacilli</taxon>
        <taxon>Lactobacillales</taxon>
        <taxon>Lactobacillaceae</taxon>
        <taxon>Companilactobacillus</taxon>
    </lineage>
</organism>
<keyword evidence="8" id="KW-0010">Activator</keyword>
<evidence type="ECO:0000256" key="3">
    <source>
        <dbReference type="ARBA" id="ARBA00011738"/>
    </source>
</evidence>
<evidence type="ECO:0000256" key="4">
    <source>
        <dbReference type="ARBA" id="ARBA00022490"/>
    </source>
</evidence>
<dbReference type="PANTHER" id="PTHR33238">
    <property type="entry name" value="IRON (METAL) DEPENDENT REPRESSOR, DTXR FAMILY"/>
    <property type="match status" value="1"/>
</dbReference>
<dbReference type="PROSITE" id="PS50944">
    <property type="entry name" value="HTH_DTXR"/>
    <property type="match status" value="1"/>
</dbReference>
<keyword evidence="4" id="KW-0963">Cytoplasm</keyword>
<dbReference type="InterPro" id="IPR022689">
    <property type="entry name" value="Iron_dep_repressor"/>
</dbReference>
<evidence type="ECO:0000256" key="9">
    <source>
        <dbReference type="ARBA" id="ARBA00023163"/>
    </source>
</evidence>
<dbReference type="InterPro" id="IPR036388">
    <property type="entry name" value="WH-like_DNA-bd_sf"/>
</dbReference>
<evidence type="ECO:0000259" key="12">
    <source>
        <dbReference type="PROSITE" id="PS50944"/>
    </source>
</evidence>
<evidence type="ECO:0000313" key="15">
    <source>
        <dbReference type="Proteomes" id="UP000380386"/>
    </source>
</evidence>
<dbReference type="GO" id="GO:0046914">
    <property type="term" value="F:transition metal ion binding"/>
    <property type="evidence" value="ECO:0007669"/>
    <property type="project" value="InterPro"/>
</dbReference>
<sequence length="224" mass="25472">MSPNKENYLKTIYELNYDFTKVTNKRISEIMNVSAPSVTEMLNSLSSEGYLTHSPYNKIVLTDKGNKVSEQLVRTHRLWEVFLNSCLKYPVDSVHNHADILEHLSDDDLVDHLDDFLGHPQRCPHGGIIPGNGQGETDADDKLLSMIDDDSIVQIVRLSDNYEFLQYFNSLGIAIDDIIKIDKHEKFDNSLIIEKIDGTKITIGAKAIDYIFVEPRPESAFDKK</sequence>
<dbReference type="Pfam" id="PF04023">
    <property type="entry name" value="FeoA"/>
    <property type="match status" value="1"/>
</dbReference>
<dbReference type="InterPro" id="IPR038157">
    <property type="entry name" value="FeoA_core_dom"/>
</dbReference>
<accession>A0A5P0ZID2</accession>
<dbReference type="GO" id="GO:0005737">
    <property type="term" value="C:cytoplasm"/>
    <property type="evidence" value="ECO:0007669"/>
    <property type="project" value="UniProtKB-SubCell"/>
</dbReference>
<keyword evidence="10" id="KW-0464">Manganese</keyword>
<keyword evidence="7" id="KW-0238">DNA-binding</keyword>
<evidence type="ECO:0000313" key="16">
    <source>
        <dbReference type="Proteomes" id="UP000436655"/>
    </source>
</evidence>
<dbReference type="Pfam" id="PF02742">
    <property type="entry name" value="Fe_dep_repr_C"/>
    <property type="match status" value="1"/>
</dbReference>
<comment type="subcellular location">
    <subcellularLocation>
        <location evidence="1">Cytoplasm</location>
    </subcellularLocation>
</comment>
<gene>
    <name evidence="14" type="ORF">FHL02_07050</name>
    <name evidence="13" type="ORF">FHL03_11155</name>
</gene>
<dbReference type="Proteomes" id="UP000380386">
    <property type="component" value="Unassembled WGS sequence"/>
</dbReference>
<dbReference type="Gene3D" id="1.10.60.10">
    <property type="entry name" value="Iron dependent repressor, metal binding and dimerisation domain"/>
    <property type="match status" value="1"/>
</dbReference>
<dbReference type="InterPro" id="IPR050536">
    <property type="entry name" value="DtxR_MntR_Metal-Reg"/>
</dbReference>
<dbReference type="InterPro" id="IPR036421">
    <property type="entry name" value="Fe_dep_repressor_sf"/>
</dbReference>
<dbReference type="SUPFAM" id="SSF46785">
    <property type="entry name" value="Winged helix' DNA-binding domain"/>
    <property type="match status" value="1"/>
</dbReference>
<evidence type="ECO:0000256" key="7">
    <source>
        <dbReference type="ARBA" id="ARBA00023125"/>
    </source>
</evidence>
<dbReference type="SUPFAM" id="SSF47979">
    <property type="entry name" value="Iron-dependent repressor protein, dimerization domain"/>
    <property type="match status" value="1"/>
</dbReference>
<feature type="domain" description="HTH dtxR-type" evidence="12">
    <location>
        <begin position="1"/>
        <end position="62"/>
    </location>
</feature>
<evidence type="ECO:0000313" key="13">
    <source>
        <dbReference type="EMBL" id="MQS46040.1"/>
    </source>
</evidence>
<dbReference type="RefSeq" id="WP_125706461.1">
    <property type="nucleotide sequence ID" value="NZ_JBHTOO010000001.1"/>
</dbReference>
<evidence type="ECO:0000256" key="11">
    <source>
        <dbReference type="ARBA" id="ARBA00032593"/>
    </source>
</evidence>
<evidence type="ECO:0000256" key="6">
    <source>
        <dbReference type="ARBA" id="ARBA00023015"/>
    </source>
</evidence>
<dbReference type="Gene3D" id="2.30.30.90">
    <property type="match status" value="1"/>
</dbReference>
<evidence type="ECO:0000256" key="8">
    <source>
        <dbReference type="ARBA" id="ARBA00023159"/>
    </source>
</evidence>
<evidence type="ECO:0000256" key="1">
    <source>
        <dbReference type="ARBA" id="ARBA00004496"/>
    </source>
</evidence>
<keyword evidence="6" id="KW-0805">Transcription regulation</keyword>
<comment type="similarity">
    <text evidence="2">Belongs to the DtxR/MntR family.</text>
</comment>
<reference evidence="15 16" key="1">
    <citation type="journal article" date="2019" name="Syst. Appl. Microbiol.">
        <title>Polyphasic characterization of two novel Lactobacillus spp. isolated from blown salami packages: Description of Lactobacillus halodurans sp. nov. and Lactobacillus salsicarnum sp. nov.</title>
        <authorList>
            <person name="Schuster J.A."/>
            <person name="Klingl A."/>
            <person name="Vogel R.F."/>
            <person name="Ehrmann M.A."/>
        </authorList>
    </citation>
    <scope>NUCLEOTIDE SEQUENCE [LARGE SCALE GENOMIC DNA]</scope>
    <source>
        <strain evidence="13 16">TMW 1.2098</strain>
        <strain evidence="14 15">TMW 1.2118</strain>
    </source>
</reference>
<dbReference type="InterPro" id="IPR001367">
    <property type="entry name" value="Fe_dep_repressor"/>
</dbReference>
<protein>
    <recommendedName>
        <fullName evidence="11">Manganese transport regulator</fullName>
    </recommendedName>
</protein>
<evidence type="ECO:0000256" key="5">
    <source>
        <dbReference type="ARBA" id="ARBA00022491"/>
    </source>
</evidence>
<name>A0A5P0ZID2_9LACO</name>
<dbReference type="AlphaFoldDB" id="A0A5P0ZID2"/>
<dbReference type="GO" id="GO:0046983">
    <property type="term" value="F:protein dimerization activity"/>
    <property type="evidence" value="ECO:0007669"/>
    <property type="project" value="InterPro"/>
</dbReference>
<dbReference type="InterPro" id="IPR007167">
    <property type="entry name" value="Fe-transptr_FeoA-like"/>
</dbReference>
<dbReference type="Proteomes" id="UP000436655">
    <property type="component" value="Unassembled WGS sequence"/>
</dbReference>
<keyword evidence="5" id="KW-0678">Repressor</keyword>
<dbReference type="GO" id="GO:0003700">
    <property type="term" value="F:DNA-binding transcription factor activity"/>
    <property type="evidence" value="ECO:0007669"/>
    <property type="project" value="InterPro"/>
</dbReference>
<dbReference type="EMBL" id="VDFN01000018">
    <property type="protein sequence ID" value="MQS46040.1"/>
    <property type="molecule type" value="Genomic_DNA"/>
</dbReference>
<comment type="subunit">
    <text evidence="3">Homodimer.</text>
</comment>